<dbReference type="EMBL" id="JBHMFI010000023">
    <property type="protein sequence ID" value="MFB9075368.1"/>
    <property type="molecule type" value="Genomic_DNA"/>
</dbReference>
<keyword evidence="3" id="KW-1185">Reference proteome</keyword>
<comment type="caution">
    <text evidence="2">The sequence shown here is derived from an EMBL/GenBank/DDBJ whole genome shotgun (WGS) entry which is preliminary data.</text>
</comment>
<gene>
    <name evidence="2" type="ORF">ACFFX0_31075</name>
</gene>
<sequence>MDRTAGRPRGSSRGRRQRRSHWFRRVDARQGRGADHRRRVRCPSAGLEFPQRWGRG</sequence>
<name>A0ABV5G8U4_9MICC</name>
<evidence type="ECO:0000256" key="1">
    <source>
        <dbReference type="SAM" id="MobiDB-lite"/>
    </source>
</evidence>
<dbReference type="Proteomes" id="UP001589575">
    <property type="component" value="Unassembled WGS sequence"/>
</dbReference>
<feature type="compositionally biased region" description="Basic residues" evidence="1">
    <location>
        <begin position="10"/>
        <end position="23"/>
    </location>
</feature>
<evidence type="ECO:0000313" key="3">
    <source>
        <dbReference type="Proteomes" id="UP001589575"/>
    </source>
</evidence>
<feature type="compositionally biased region" description="Basic and acidic residues" evidence="1">
    <location>
        <begin position="24"/>
        <end position="34"/>
    </location>
</feature>
<protein>
    <submittedName>
        <fullName evidence="2">Uncharacterized protein</fullName>
    </submittedName>
</protein>
<evidence type="ECO:0000313" key="2">
    <source>
        <dbReference type="EMBL" id="MFB9075368.1"/>
    </source>
</evidence>
<organism evidence="2 3">
    <name type="scientific">Citricoccus parietis</name>
    <dbReference type="NCBI Taxonomy" id="592307"/>
    <lineage>
        <taxon>Bacteria</taxon>
        <taxon>Bacillati</taxon>
        <taxon>Actinomycetota</taxon>
        <taxon>Actinomycetes</taxon>
        <taxon>Micrococcales</taxon>
        <taxon>Micrococcaceae</taxon>
        <taxon>Citricoccus</taxon>
    </lineage>
</organism>
<feature type="region of interest" description="Disordered" evidence="1">
    <location>
        <begin position="1"/>
        <end position="38"/>
    </location>
</feature>
<proteinExistence type="predicted"/>
<accession>A0ABV5G8U4</accession>
<reference evidence="2 3" key="1">
    <citation type="submission" date="2024-09" db="EMBL/GenBank/DDBJ databases">
        <authorList>
            <person name="Sun Q."/>
            <person name="Mori K."/>
        </authorList>
    </citation>
    <scope>NUCLEOTIDE SEQUENCE [LARGE SCALE GENOMIC DNA]</scope>
    <source>
        <strain evidence="2 3">CCM 7609</strain>
    </source>
</reference>